<evidence type="ECO:0000313" key="2">
    <source>
        <dbReference type="Proteomes" id="UP001143910"/>
    </source>
</evidence>
<proteinExistence type="predicted"/>
<comment type="caution">
    <text evidence="1">The sequence shown here is derived from an EMBL/GenBank/DDBJ whole genome shotgun (WGS) entry which is preliminary data.</text>
</comment>
<protein>
    <submittedName>
        <fullName evidence="1">Uncharacterized protein</fullName>
    </submittedName>
</protein>
<evidence type="ECO:0000313" key="1">
    <source>
        <dbReference type="EMBL" id="KAJ2981353.1"/>
    </source>
</evidence>
<dbReference type="EMBL" id="JANJQO010000136">
    <property type="protein sequence ID" value="KAJ2981353.1"/>
    <property type="molecule type" value="Genomic_DNA"/>
</dbReference>
<sequence length="296" mass="32171">MVIVAVAGGGTGIGVDIIDAIRNTGKHELVVLSRSSQPRLDSLGVRVHVVDYSDPEQLKESLRDVHTVISCIAAYGSTSGTSELALLEAAKKAGVVRFVPSEWSGECHDIVDLYSAKPVVWKAVQASGLEYTRFVSGLWLNVWGPGCIRNQKEATGGYGARPPFAIDLKAGTAIIPGDDSQKVVVMRTQDIGKFVAASLDMPQWPHEMKVGGDRLTLTEVVELARTVCGKNLQITRLSVEELRGILQKGLSGGEQFYYQLLLAVATGRFDFESQSATLFPAIEPVTTVEYFQRYWA</sequence>
<organism evidence="1 2">
    <name type="scientific">Zarea fungicola</name>
    <dbReference type="NCBI Taxonomy" id="93591"/>
    <lineage>
        <taxon>Eukaryota</taxon>
        <taxon>Fungi</taxon>
        <taxon>Dikarya</taxon>
        <taxon>Ascomycota</taxon>
        <taxon>Pezizomycotina</taxon>
        <taxon>Sordariomycetes</taxon>
        <taxon>Hypocreomycetidae</taxon>
        <taxon>Hypocreales</taxon>
        <taxon>Cordycipitaceae</taxon>
        <taxon>Zarea</taxon>
    </lineage>
</organism>
<name>A0ACC1NRC5_9HYPO</name>
<gene>
    <name evidence="1" type="ORF">NQ176_g2077</name>
</gene>
<accession>A0ACC1NRC5</accession>
<keyword evidence="2" id="KW-1185">Reference proteome</keyword>
<dbReference type="Proteomes" id="UP001143910">
    <property type="component" value="Unassembled WGS sequence"/>
</dbReference>
<reference evidence="1" key="1">
    <citation type="submission" date="2022-08" db="EMBL/GenBank/DDBJ databases">
        <title>Genome Sequence of Lecanicillium fungicola.</title>
        <authorList>
            <person name="Buettner E."/>
        </authorList>
    </citation>
    <scope>NUCLEOTIDE SEQUENCE</scope>
    <source>
        <strain evidence="1">Babe33</strain>
    </source>
</reference>